<gene>
    <name evidence="1" type="ORF">CGLO_18156</name>
</gene>
<comment type="caution">
    <text evidence="1">The sequence shown here is derived from an EMBL/GenBank/DDBJ whole genome shotgun (WGS) entry which is preliminary data.</text>
</comment>
<sequence>MTKMVNFQ</sequence>
<proteinExistence type="predicted"/>
<dbReference type="EMBL" id="AMYD01004393">
    <property type="protein sequence ID" value="EQB43216.1"/>
    <property type="molecule type" value="Genomic_DNA"/>
</dbReference>
<reference evidence="2" key="1">
    <citation type="journal article" date="2013" name="Mol. Plant Microbe Interact.">
        <title>Global aspects of pacC regulation of pathogenicity genes in Colletotrichum gloeosporioides as revealed by transcriptome analysis.</title>
        <authorList>
            <person name="Alkan N."/>
            <person name="Meng X."/>
            <person name="Friedlander G."/>
            <person name="Reuveni E."/>
            <person name="Sukno S."/>
            <person name="Sherman A."/>
            <person name="Thon M."/>
            <person name="Fluhr R."/>
            <person name="Prusky D."/>
        </authorList>
    </citation>
    <scope>NUCLEOTIDE SEQUENCE [LARGE SCALE GENOMIC DNA]</scope>
    <source>
        <strain evidence="2">Cg-14</strain>
    </source>
</reference>
<dbReference type="HOGENOM" id="CLU_3439494_0_0_1"/>
<organism evidence="1 2">
    <name type="scientific">Colletotrichum gloeosporioides (strain Cg-14)</name>
    <name type="common">Anthracnose fungus</name>
    <name type="synonym">Glomerella cingulata</name>
    <dbReference type="NCBI Taxonomy" id="1237896"/>
    <lineage>
        <taxon>Eukaryota</taxon>
        <taxon>Fungi</taxon>
        <taxon>Dikarya</taxon>
        <taxon>Ascomycota</taxon>
        <taxon>Pezizomycotina</taxon>
        <taxon>Sordariomycetes</taxon>
        <taxon>Hypocreomycetidae</taxon>
        <taxon>Glomerellales</taxon>
        <taxon>Glomerellaceae</taxon>
        <taxon>Colletotrichum</taxon>
        <taxon>Colletotrichum gloeosporioides species complex</taxon>
    </lineage>
</organism>
<accession>T0KV66</accession>
<name>T0KV66_COLGC</name>
<dbReference type="Proteomes" id="UP000015530">
    <property type="component" value="Unassembled WGS sequence"/>
</dbReference>
<protein>
    <submittedName>
        <fullName evidence="1">Uncharacterized protein</fullName>
    </submittedName>
</protein>
<evidence type="ECO:0000313" key="2">
    <source>
        <dbReference type="Proteomes" id="UP000015530"/>
    </source>
</evidence>
<evidence type="ECO:0000313" key="1">
    <source>
        <dbReference type="EMBL" id="EQB43216.1"/>
    </source>
</evidence>